<evidence type="ECO:0000313" key="3">
    <source>
        <dbReference type="EMBL" id="KAH6594519.1"/>
    </source>
</evidence>
<evidence type="ECO:0000256" key="1">
    <source>
        <dbReference type="SAM" id="MobiDB-lite"/>
    </source>
</evidence>
<feature type="region of interest" description="Disordered" evidence="1">
    <location>
        <begin position="17"/>
        <end position="120"/>
    </location>
</feature>
<feature type="signal peptide" evidence="2">
    <location>
        <begin position="1"/>
        <end position="18"/>
    </location>
</feature>
<dbReference type="Proteomes" id="UP001648503">
    <property type="component" value="Unassembled WGS sequence"/>
</dbReference>
<feature type="compositionally biased region" description="Basic residues" evidence="1">
    <location>
        <begin position="195"/>
        <end position="208"/>
    </location>
</feature>
<feature type="region of interest" description="Disordered" evidence="1">
    <location>
        <begin position="190"/>
        <end position="215"/>
    </location>
</feature>
<dbReference type="EMBL" id="JAFCIX010000332">
    <property type="protein sequence ID" value="KAH6594519.1"/>
    <property type="molecule type" value="Genomic_DNA"/>
</dbReference>
<accession>A0ABQ8FCN7</accession>
<sequence length="291" mass="32694">MKVSVLVAAAMVITSVSASGKGRPKGFLKKDGGMTGSESLEKLVMDDDPESEPPQKSPRRGARQGPSQSSLARKLRSSLPYSLLEDDSEPGPSQNSPKDEPRQGPSQSSLAHGSMPELSLDEVLYNSGKVHVSKPIKKDPVCDPIVAELRTSLDKFSDLNHEFRKHAPDFHKLMRREDEKWEDAASGYANETVKKNKKGRKSKKGKKNKKDDLNHEEIQKWIRENPVAIPKLQEIKTESISLKKCHFVIWEQLLDSKCPTEGLEYLSPAGMKRRGYFLQWKDEKGVDILEY</sequence>
<evidence type="ECO:0000313" key="4">
    <source>
        <dbReference type="Proteomes" id="UP001648503"/>
    </source>
</evidence>
<evidence type="ECO:0000256" key="2">
    <source>
        <dbReference type="SAM" id="SignalP"/>
    </source>
</evidence>
<comment type="caution">
    <text evidence="3">The sequence shown here is derived from an EMBL/GenBank/DDBJ whole genome shotgun (WGS) entry which is preliminary data.</text>
</comment>
<name>A0ABQ8FCN7_9FUNG</name>
<keyword evidence="2" id="KW-0732">Signal</keyword>
<organism evidence="3 4">
    <name type="scientific">Batrachochytrium salamandrivorans</name>
    <dbReference type="NCBI Taxonomy" id="1357716"/>
    <lineage>
        <taxon>Eukaryota</taxon>
        <taxon>Fungi</taxon>
        <taxon>Fungi incertae sedis</taxon>
        <taxon>Chytridiomycota</taxon>
        <taxon>Chytridiomycota incertae sedis</taxon>
        <taxon>Chytridiomycetes</taxon>
        <taxon>Rhizophydiales</taxon>
        <taxon>Rhizophydiales incertae sedis</taxon>
        <taxon>Batrachochytrium</taxon>
    </lineage>
</organism>
<protein>
    <submittedName>
        <fullName evidence="3">Uncharacterized protein</fullName>
    </submittedName>
</protein>
<keyword evidence="4" id="KW-1185">Reference proteome</keyword>
<feature type="chain" id="PRO_5046892792" evidence="2">
    <location>
        <begin position="19"/>
        <end position="291"/>
    </location>
</feature>
<gene>
    <name evidence="3" type="ORF">BASA50_006468</name>
</gene>
<proteinExistence type="predicted"/>
<reference evidence="3 4" key="1">
    <citation type="submission" date="2021-02" db="EMBL/GenBank/DDBJ databases">
        <title>Variation within the Batrachochytrium salamandrivorans European outbreak.</title>
        <authorList>
            <person name="Kelly M."/>
            <person name="Pasmans F."/>
            <person name="Shea T.P."/>
            <person name="Munoz J.F."/>
            <person name="Carranza S."/>
            <person name="Cuomo C.A."/>
            <person name="Martel A."/>
        </authorList>
    </citation>
    <scope>NUCLEOTIDE SEQUENCE [LARGE SCALE GENOMIC DNA]</scope>
    <source>
        <strain evidence="3 4">AMFP18/2</strain>
    </source>
</reference>